<proteinExistence type="predicted"/>
<dbReference type="EMBL" id="ML977324">
    <property type="protein sequence ID" value="KAF2115097.1"/>
    <property type="molecule type" value="Genomic_DNA"/>
</dbReference>
<reference evidence="1" key="1">
    <citation type="journal article" date="2020" name="Stud. Mycol.">
        <title>101 Dothideomycetes genomes: a test case for predicting lifestyles and emergence of pathogens.</title>
        <authorList>
            <person name="Haridas S."/>
            <person name="Albert R."/>
            <person name="Binder M."/>
            <person name="Bloem J."/>
            <person name="Labutti K."/>
            <person name="Salamov A."/>
            <person name="Andreopoulos B."/>
            <person name="Baker S."/>
            <person name="Barry K."/>
            <person name="Bills G."/>
            <person name="Bluhm B."/>
            <person name="Cannon C."/>
            <person name="Castanera R."/>
            <person name="Culley D."/>
            <person name="Daum C."/>
            <person name="Ezra D."/>
            <person name="Gonzalez J."/>
            <person name="Henrissat B."/>
            <person name="Kuo A."/>
            <person name="Liang C."/>
            <person name="Lipzen A."/>
            <person name="Lutzoni F."/>
            <person name="Magnuson J."/>
            <person name="Mondo S."/>
            <person name="Nolan M."/>
            <person name="Ohm R."/>
            <person name="Pangilinan J."/>
            <person name="Park H.-J."/>
            <person name="Ramirez L."/>
            <person name="Alfaro M."/>
            <person name="Sun H."/>
            <person name="Tritt A."/>
            <person name="Yoshinaga Y."/>
            <person name="Zwiers L.-H."/>
            <person name="Turgeon B."/>
            <person name="Goodwin S."/>
            <person name="Spatafora J."/>
            <person name="Crous P."/>
            <person name="Grigoriev I."/>
        </authorList>
    </citation>
    <scope>NUCLEOTIDE SEQUENCE</scope>
    <source>
        <strain evidence="1">CBS 627.86</strain>
    </source>
</reference>
<evidence type="ECO:0000313" key="1">
    <source>
        <dbReference type="EMBL" id="KAF2115097.1"/>
    </source>
</evidence>
<evidence type="ECO:0000313" key="2">
    <source>
        <dbReference type="Proteomes" id="UP000799770"/>
    </source>
</evidence>
<sequence length="511" mass="58473">MSHLPDGVHFLPGFDGRAGDGTSVNPQRIYAPFERSHWGTRAPSPGFHDSYRVALGQSRISECSSPRAIFNNQCNDSDGANFCECQLNRGKIEKCMFYGRRVEPLAFDLEAAPVMSQDCCPLFALTPREIREMIYEYAFTDCTSNPPDWDNPYRDNPYRREEGDNRVNLPETDIAIGFLQTCRAVYLEAYHLPILLNRFTVYKFGNLPSYDICRPRFIELAPWQFALIQGLDISLQQIALEGDKLSKYLKIWRAKERHKGAVIAPRFYQESRSTYRNQMTQSFNFGILPRSGPLEDGMKMHLSYKSSLYPHNIYPGLSTARVMVARPLTHLTLRLSRTDWWTWGDMPTEDVMRHLALDPAIGNGGSDQNARSTAPKMVQFANDRRAGFWPGYSSQQDNAPQQYTSTWGAEITKLPDLKTLELVLETFEDKGGQLDTVIECAKTWEFPLEDSKDKLAWTGKVEIANYVGQEDARNAQSYDFLVERTGESRQSTTTPPRFEVRIIRYKRAKVQ</sequence>
<name>A0A6A5Z8P8_9PLEO</name>
<accession>A0A6A5Z8P8</accession>
<gene>
    <name evidence="1" type="ORF">BDV96DRAFT_600230</name>
</gene>
<organism evidence="1 2">
    <name type="scientific">Lophiotrema nucula</name>
    <dbReference type="NCBI Taxonomy" id="690887"/>
    <lineage>
        <taxon>Eukaryota</taxon>
        <taxon>Fungi</taxon>
        <taxon>Dikarya</taxon>
        <taxon>Ascomycota</taxon>
        <taxon>Pezizomycotina</taxon>
        <taxon>Dothideomycetes</taxon>
        <taxon>Pleosporomycetidae</taxon>
        <taxon>Pleosporales</taxon>
        <taxon>Lophiotremataceae</taxon>
        <taxon>Lophiotrema</taxon>
    </lineage>
</organism>
<protein>
    <submittedName>
        <fullName evidence="1">Uncharacterized protein</fullName>
    </submittedName>
</protein>
<dbReference type="PANTHER" id="PTHR38790">
    <property type="entry name" value="2EXR DOMAIN-CONTAINING PROTEIN-RELATED"/>
    <property type="match status" value="1"/>
</dbReference>
<dbReference type="AlphaFoldDB" id="A0A6A5Z8P8"/>
<dbReference type="OrthoDB" id="288942at2759"/>
<dbReference type="PANTHER" id="PTHR38790:SF4">
    <property type="entry name" value="2EXR DOMAIN-CONTAINING PROTEIN"/>
    <property type="match status" value="1"/>
</dbReference>
<dbReference type="Proteomes" id="UP000799770">
    <property type="component" value="Unassembled WGS sequence"/>
</dbReference>
<keyword evidence="2" id="KW-1185">Reference proteome</keyword>